<reference evidence="3" key="1">
    <citation type="journal article" date="2019" name="Int. J. Syst. Evol. Microbiol.">
        <title>The Global Catalogue of Microorganisms (GCM) 10K type strain sequencing project: providing services to taxonomists for standard genome sequencing and annotation.</title>
        <authorList>
            <consortium name="The Broad Institute Genomics Platform"/>
            <consortium name="The Broad Institute Genome Sequencing Center for Infectious Disease"/>
            <person name="Wu L."/>
            <person name="Ma J."/>
        </authorList>
    </citation>
    <scope>NUCLEOTIDE SEQUENCE [LARGE SCALE GENOMIC DNA]</scope>
    <source>
        <strain evidence="3">JCM 14919</strain>
    </source>
</reference>
<feature type="region of interest" description="Disordered" evidence="1">
    <location>
        <begin position="1"/>
        <end position="110"/>
    </location>
</feature>
<dbReference type="InterPro" id="IPR018691">
    <property type="entry name" value="DUF2188"/>
</dbReference>
<evidence type="ECO:0008006" key="4">
    <source>
        <dbReference type="Google" id="ProtNLM"/>
    </source>
</evidence>
<keyword evidence="3" id="KW-1185">Reference proteome</keyword>
<evidence type="ECO:0000313" key="3">
    <source>
        <dbReference type="Proteomes" id="UP001501084"/>
    </source>
</evidence>
<evidence type="ECO:0000313" key="2">
    <source>
        <dbReference type="EMBL" id="GAA2186638.1"/>
    </source>
</evidence>
<feature type="compositionally biased region" description="Polar residues" evidence="1">
    <location>
        <begin position="21"/>
        <end position="38"/>
    </location>
</feature>
<sequence>MTETRQSYPASTQKRGKQQEDSAMSQLTVTTKSKNGQWVNEVEGAPHLSRSFRDKEEAVQAAREFAAAHDREHRIEESDPTGAITDPDPASSPEAESADPNPQVPFSEPG</sequence>
<protein>
    <recommendedName>
        <fullName evidence="4">DUF2188 domain-containing protein</fullName>
    </recommendedName>
</protein>
<dbReference type="Pfam" id="PF09954">
    <property type="entry name" value="DUF2188"/>
    <property type="match status" value="1"/>
</dbReference>
<evidence type="ECO:0000256" key="1">
    <source>
        <dbReference type="SAM" id="MobiDB-lite"/>
    </source>
</evidence>
<proteinExistence type="predicted"/>
<comment type="caution">
    <text evidence="2">The sequence shown here is derived from an EMBL/GenBank/DDBJ whole genome shotgun (WGS) entry which is preliminary data.</text>
</comment>
<gene>
    <name evidence="2" type="ORF">GCM10009786_08170</name>
</gene>
<name>A0ABP5MUP8_9MICO</name>
<accession>A0ABP5MUP8</accession>
<feature type="compositionally biased region" description="Basic and acidic residues" evidence="1">
    <location>
        <begin position="66"/>
        <end position="77"/>
    </location>
</feature>
<organism evidence="2 3">
    <name type="scientific">Leucobacter alluvii</name>
    <dbReference type="NCBI Taxonomy" id="340321"/>
    <lineage>
        <taxon>Bacteria</taxon>
        <taxon>Bacillati</taxon>
        <taxon>Actinomycetota</taxon>
        <taxon>Actinomycetes</taxon>
        <taxon>Micrococcales</taxon>
        <taxon>Microbacteriaceae</taxon>
        <taxon>Leucobacter</taxon>
    </lineage>
</organism>
<dbReference type="Proteomes" id="UP001501084">
    <property type="component" value="Unassembled WGS sequence"/>
</dbReference>
<dbReference type="EMBL" id="BAAAOP010000004">
    <property type="protein sequence ID" value="GAA2186638.1"/>
    <property type="molecule type" value="Genomic_DNA"/>
</dbReference>
<feature type="compositionally biased region" description="Polar residues" evidence="1">
    <location>
        <begin position="1"/>
        <end position="13"/>
    </location>
</feature>